<dbReference type="Gene3D" id="3.60.40.10">
    <property type="entry name" value="PPM-type phosphatase domain"/>
    <property type="match status" value="1"/>
</dbReference>
<feature type="region of interest" description="Disordered" evidence="2">
    <location>
        <begin position="393"/>
        <end position="447"/>
    </location>
</feature>
<dbReference type="GO" id="GO:0004722">
    <property type="term" value="F:protein serine/threonine phosphatase activity"/>
    <property type="evidence" value="ECO:0000318"/>
    <property type="project" value="GO_Central"/>
</dbReference>
<comment type="catalytic activity">
    <reaction evidence="1">
        <text>O-phospho-L-threonyl-[protein] + H2O = L-threonyl-[protein] + phosphate</text>
        <dbReference type="Rhea" id="RHEA:47004"/>
        <dbReference type="Rhea" id="RHEA-COMP:11060"/>
        <dbReference type="Rhea" id="RHEA-COMP:11605"/>
        <dbReference type="ChEBI" id="CHEBI:15377"/>
        <dbReference type="ChEBI" id="CHEBI:30013"/>
        <dbReference type="ChEBI" id="CHEBI:43474"/>
        <dbReference type="ChEBI" id="CHEBI:61977"/>
        <dbReference type="EC" id="3.1.3.16"/>
    </reaction>
</comment>
<dbReference type="PROSITE" id="PS51746">
    <property type="entry name" value="PPM_2"/>
    <property type="match status" value="1"/>
</dbReference>
<keyword evidence="1" id="KW-0460">Magnesium</keyword>
<accession>A0A1Y1ING8</accession>
<dbReference type="SUPFAM" id="SSF81606">
    <property type="entry name" value="PP2C-like"/>
    <property type="match status" value="1"/>
</dbReference>
<comment type="cofactor">
    <cofactor evidence="1">
        <name>Mn(2+)</name>
        <dbReference type="ChEBI" id="CHEBI:29035"/>
    </cofactor>
</comment>
<protein>
    <recommendedName>
        <fullName evidence="1">Protein phosphatase</fullName>
        <ecNumber evidence="1">3.1.3.16</ecNumber>
    </recommendedName>
</protein>
<keyword evidence="5" id="KW-1185">Reference proteome</keyword>
<keyword evidence="1" id="KW-0479">Metal-binding</keyword>
<dbReference type="OrthoDB" id="60843at2759"/>
<reference evidence="4 5" key="1">
    <citation type="journal article" date="2014" name="Nat. Commun.">
        <title>Klebsormidium flaccidum genome reveals primary factors for plant terrestrial adaptation.</title>
        <authorList>
            <person name="Hori K."/>
            <person name="Maruyama F."/>
            <person name="Fujisawa T."/>
            <person name="Togashi T."/>
            <person name="Yamamoto N."/>
            <person name="Seo M."/>
            <person name="Sato S."/>
            <person name="Yamada T."/>
            <person name="Mori H."/>
            <person name="Tajima N."/>
            <person name="Moriyama T."/>
            <person name="Ikeuchi M."/>
            <person name="Watanabe M."/>
            <person name="Wada H."/>
            <person name="Kobayashi K."/>
            <person name="Saito M."/>
            <person name="Masuda T."/>
            <person name="Sasaki-Sekimoto Y."/>
            <person name="Mashiguchi K."/>
            <person name="Awai K."/>
            <person name="Shimojima M."/>
            <person name="Masuda S."/>
            <person name="Iwai M."/>
            <person name="Nobusawa T."/>
            <person name="Narise T."/>
            <person name="Kondo S."/>
            <person name="Saito H."/>
            <person name="Sato R."/>
            <person name="Murakawa M."/>
            <person name="Ihara Y."/>
            <person name="Oshima-Yamada Y."/>
            <person name="Ohtaka K."/>
            <person name="Satoh M."/>
            <person name="Sonobe K."/>
            <person name="Ishii M."/>
            <person name="Ohtani R."/>
            <person name="Kanamori-Sato M."/>
            <person name="Honoki R."/>
            <person name="Miyazaki D."/>
            <person name="Mochizuki H."/>
            <person name="Umetsu J."/>
            <person name="Higashi K."/>
            <person name="Shibata D."/>
            <person name="Kamiya Y."/>
            <person name="Sato N."/>
            <person name="Nakamura Y."/>
            <person name="Tabata S."/>
            <person name="Ida S."/>
            <person name="Kurokawa K."/>
            <person name="Ohta H."/>
        </authorList>
    </citation>
    <scope>NUCLEOTIDE SEQUENCE [LARGE SCALE GENOMIC DNA]</scope>
    <source>
        <strain evidence="4 5">NIES-2285</strain>
    </source>
</reference>
<dbReference type="AlphaFoldDB" id="A0A1Y1ING8"/>
<dbReference type="InterPro" id="IPR039123">
    <property type="entry name" value="PPTC7"/>
</dbReference>
<dbReference type="SMART" id="SM00331">
    <property type="entry name" value="PP2C_SIG"/>
    <property type="match status" value="1"/>
</dbReference>
<evidence type="ECO:0000313" key="5">
    <source>
        <dbReference type="Proteomes" id="UP000054558"/>
    </source>
</evidence>
<dbReference type="GO" id="GO:0009507">
    <property type="term" value="C:chloroplast"/>
    <property type="evidence" value="ECO:0000318"/>
    <property type="project" value="GO_Central"/>
</dbReference>
<keyword evidence="1" id="KW-0378">Hydrolase</keyword>
<evidence type="ECO:0000256" key="1">
    <source>
        <dbReference type="RuleBase" id="RU366020"/>
    </source>
</evidence>
<dbReference type="EC" id="3.1.3.16" evidence="1"/>
<organism evidence="4 5">
    <name type="scientific">Klebsormidium nitens</name>
    <name type="common">Green alga</name>
    <name type="synonym">Ulothrix nitens</name>
    <dbReference type="NCBI Taxonomy" id="105231"/>
    <lineage>
        <taxon>Eukaryota</taxon>
        <taxon>Viridiplantae</taxon>
        <taxon>Streptophyta</taxon>
        <taxon>Klebsormidiophyceae</taxon>
        <taxon>Klebsormidiales</taxon>
        <taxon>Klebsormidiaceae</taxon>
        <taxon>Klebsormidium</taxon>
    </lineage>
</organism>
<sequence>MAASGACVAGLDLLAGPMMGPTAGSSAAQSPRRRTSWHGDTRGAGREERAGRPPRSPAGPALGRKMWAPPLPERGGTGRTRRMSTGGVRAEVPQVEAQRPMMDELERTAGRGMDEGAHGILDGGLEELPIRHDLAMCVGVHVCPHPDKVEKGGEDAYFVSARGGGVIGVADGVSGVAEDGIDPALYSRELMALAHAAAEALPAAAEDPRSVLEAAHAGVRAAGACTAVVAALEGGPGKLRVANLGDSGLRVLRGGRVCFATPVLQHFFDCPFQYGSESSDSTADAEAFEVQVQAGDCLVMGSDGLFDNMFDRDIEAVVSLFNDTPHAATTTAVALANLAKKHSMDADYESPYILEAIKEGYDVPFWKKMLGQKLTGGKKDDITVVVANIVAAPPHPSAEDDDADAAAAEDDTGEQAASPPPLEAAAAAAGQHAEGGAHEDGQPGAAG</sequence>
<gene>
    <name evidence="4" type="ORF">KFL_009470050</name>
</gene>
<keyword evidence="1" id="KW-0904">Protein phosphatase</keyword>
<dbReference type="PANTHER" id="PTHR12320:SF60">
    <property type="entry name" value="PROTEIN PHOSPHATASE 2C 26-RELATED"/>
    <property type="match status" value="1"/>
</dbReference>
<name>A0A1Y1ING8_KLENI</name>
<dbReference type="PANTHER" id="PTHR12320">
    <property type="entry name" value="PROTEIN PHOSPHATASE 2C"/>
    <property type="match status" value="1"/>
</dbReference>
<proteinExistence type="inferred from homology"/>
<keyword evidence="1" id="KW-0464">Manganese</keyword>
<feature type="compositionally biased region" description="Low complexity" evidence="2">
    <location>
        <begin position="423"/>
        <end position="434"/>
    </location>
</feature>
<dbReference type="InterPro" id="IPR001932">
    <property type="entry name" value="PPM-type_phosphatase-like_dom"/>
</dbReference>
<comment type="catalytic activity">
    <reaction evidence="1">
        <text>O-phospho-L-seryl-[protein] + H2O = L-seryl-[protein] + phosphate</text>
        <dbReference type="Rhea" id="RHEA:20629"/>
        <dbReference type="Rhea" id="RHEA-COMP:9863"/>
        <dbReference type="Rhea" id="RHEA-COMP:11604"/>
        <dbReference type="ChEBI" id="CHEBI:15377"/>
        <dbReference type="ChEBI" id="CHEBI:29999"/>
        <dbReference type="ChEBI" id="CHEBI:43474"/>
        <dbReference type="ChEBI" id="CHEBI:83421"/>
        <dbReference type="EC" id="3.1.3.16"/>
    </reaction>
</comment>
<dbReference type="InterPro" id="IPR036457">
    <property type="entry name" value="PPM-type-like_dom_sf"/>
</dbReference>
<dbReference type="Proteomes" id="UP000054558">
    <property type="component" value="Unassembled WGS sequence"/>
</dbReference>
<feature type="compositionally biased region" description="Acidic residues" evidence="2">
    <location>
        <begin position="399"/>
        <end position="413"/>
    </location>
</feature>
<feature type="region of interest" description="Disordered" evidence="2">
    <location>
        <begin position="20"/>
        <end position="88"/>
    </location>
</feature>
<evidence type="ECO:0000256" key="2">
    <source>
        <dbReference type="SAM" id="MobiDB-lite"/>
    </source>
</evidence>
<dbReference type="OMA" id="DYSRTLM"/>
<comment type="similarity">
    <text evidence="1">Belongs to the PP2C family.</text>
</comment>
<dbReference type="EMBL" id="DF237896">
    <property type="protein sequence ID" value="GAQ92213.1"/>
    <property type="molecule type" value="Genomic_DNA"/>
</dbReference>
<dbReference type="Pfam" id="PF07228">
    <property type="entry name" value="SpoIIE"/>
    <property type="match status" value="1"/>
</dbReference>
<evidence type="ECO:0000259" key="3">
    <source>
        <dbReference type="PROSITE" id="PS51746"/>
    </source>
</evidence>
<dbReference type="GO" id="GO:0046872">
    <property type="term" value="F:metal ion binding"/>
    <property type="evidence" value="ECO:0007669"/>
    <property type="project" value="UniProtKB-UniRule"/>
</dbReference>
<comment type="cofactor">
    <cofactor evidence="1">
        <name>Mg(2+)</name>
        <dbReference type="ChEBI" id="CHEBI:18420"/>
    </cofactor>
</comment>
<feature type="domain" description="PPM-type phosphatase" evidence="3">
    <location>
        <begin position="139"/>
        <end position="389"/>
    </location>
</feature>
<evidence type="ECO:0000313" key="4">
    <source>
        <dbReference type="EMBL" id="GAQ92213.1"/>
    </source>
</evidence>
<dbReference type="STRING" id="105231.A0A1Y1ING8"/>
<dbReference type="SMART" id="SM00332">
    <property type="entry name" value="PP2Cc"/>
    <property type="match status" value="1"/>
</dbReference>
<feature type="compositionally biased region" description="Basic and acidic residues" evidence="2">
    <location>
        <begin position="37"/>
        <end position="51"/>
    </location>
</feature>